<feature type="compositionally biased region" description="Polar residues" evidence="1">
    <location>
        <begin position="29"/>
        <end position="38"/>
    </location>
</feature>
<reference evidence="3" key="1">
    <citation type="submission" date="2020-05" db="EMBL/GenBank/DDBJ databases">
        <title>Fertoebacter nigrum gen. nov., sp. nov., a new member of the family Rhodobacteraceae.</title>
        <authorList>
            <person name="Szuroczki S."/>
            <person name="Abbaszade G."/>
            <person name="Buni D."/>
            <person name="Schumann P."/>
            <person name="Toth E."/>
        </authorList>
    </citation>
    <scope>NUCLEOTIDE SEQUENCE</scope>
    <source>
        <strain evidence="3">RG-N-1a</strain>
    </source>
</reference>
<name>A0A8X8KQR0_9RHOB</name>
<comment type="caution">
    <text evidence="3">The sequence shown here is derived from an EMBL/GenBank/DDBJ whole genome shotgun (WGS) entry which is preliminary data.</text>
</comment>
<evidence type="ECO:0000313" key="4">
    <source>
        <dbReference type="Proteomes" id="UP000484076"/>
    </source>
</evidence>
<dbReference type="Proteomes" id="UP000484076">
    <property type="component" value="Unassembled WGS sequence"/>
</dbReference>
<proteinExistence type="predicted"/>
<keyword evidence="4" id="KW-1185">Reference proteome</keyword>
<feature type="domain" description="GSCFA" evidence="2">
    <location>
        <begin position="65"/>
        <end position="322"/>
    </location>
</feature>
<accession>A0A8X8KQR0</accession>
<dbReference type="RefSeq" id="WP_152828508.1">
    <property type="nucleotide sequence ID" value="NZ_WHUT02000016.1"/>
</dbReference>
<organism evidence="3 4">
    <name type="scientific">Fertoeibacter niger</name>
    <dbReference type="NCBI Taxonomy" id="2656921"/>
    <lineage>
        <taxon>Bacteria</taxon>
        <taxon>Pseudomonadati</taxon>
        <taxon>Pseudomonadota</taxon>
        <taxon>Alphaproteobacteria</taxon>
        <taxon>Rhodobacterales</taxon>
        <taxon>Paracoccaceae</taxon>
        <taxon>Fertoeibacter</taxon>
    </lineage>
</organism>
<dbReference type="EMBL" id="WHUT02000016">
    <property type="protein sequence ID" value="NUB46515.1"/>
    <property type="molecule type" value="Genomic_DNA"/>
</dbReference>
<evidence type="ECO:0000313" key="3">
    <source>
        <dbReference type="EMBL" id="NUB46515.1"/>
    </source>
</evidence>
<dbReference type="AlphaFoldDB" id="A0A8X8KQR0"/>
<protein>
    <submittedName>
        <fullName evidence="3">GSCFA domain-containing protein</fullName>
    </submittedName>
</protein>
<gene>
    <name evidence="3" type="ORF">GEU84_019150</name>
</gene>
<dbReference type="Pfam" id="PF08885">
    <property type="entry name" value="GSCFA"/>
    <property type="match status" value="1"/>
</dbReference>
<dbReference type="SUPFAM" id="SSF52266">
    <property type="entry name" value="SGNH hydrolase"/>
    <property type="match status" value="1"/>
</dbReference>
<feature type="region of interest" description="Disordered" evidence="1">
    <location>
        <begin position="19"/>
        <end position="38"/>
    </location>
</feature>
<sequence>MTLGVVSPDQALQTFKIDGATQWGKGRNSHQPGTNPMNASARLHQQSIRFFVDGTPEQILPGSTIFAVGSCFAREIERHLARQGFKIASFVPGETDDGKSEVSITNRYNTASMLLEMRRLLEEPDILADDALLIEQRPGSYADAHYHDATVGDKETVLGRRKRFYEHFQSIRDADVLFFTLGLNEAGYDTRNGLYRNMSPTVRELRLALPLEVHSFTVAENVAALHEIYRLVRTHCTKNPKVFITVSPVPLTLTYQRKDVILANMEGKSILRAAAAEFCAQVSDVIYFPSFEMAMSCDPHHVFRGDKRHINSDFVSSIVGEFVRRHCMALADSQPVAEAAETA</sequence>
<evidence type="ECO:0000256" key="1">
    <source>
        <dbReference type="SAM" id="MobiDB-lite"/>
    </source>
</evidence>
<dbReference type="InterPro" id="IPR014982">
    <property type="entry name" value="GSCFA"/>
</dbReference>
<evidence type="ECO:0000259" key="2">
    <source>
        <dbReference type="Pfam" id="PF08885"/>
    </source>
</evidence>